<dbReference type="PIRSF" id="PIRSF019083">
    <property type="entry name" value="UCP019083_VanZ"/>
    <property type="match status" value="1"/>
</dbReference>
<dbReference type="EMBL" id="MYFO01000002">
    <property type="protein sequence ID" value="TFE91313.1"/>
    <property type="molecule type" value="Genomic_DNA"/>
</dbReference>
<keyword evidence="1" id="KW-0472">Membrane</keyword>
<dbReference type="Pfam" id="PF04892">
    <property type="entry name" value="VanZ"/>
    <property type="match status" value="1"/>
</dbReference>
<gene>
    <name evidence="3" type="ORF">B5M42_02390</name>
</gene>
<evidence type="ECO:0000313" key="3">
    <source>
        <dbReference type="EMBL" id="TFE91313.1"/>
    </source>
</evidence>
<feature type="transmembrane region" description="Helical" evidence="1">
    <location>
        <begin position="20"/>
        <end position="38"/>
    </location>
</feature>
<keyword evidence="4" id="KW-1185">Reference proteome</keyword>
<sequence>MNESDAWARRDRTGGSFAPPGFYVAAAAALGWMALIFVKSAQSYSEQSLLPLFAQWFSQEQLMRWLPHLEFNYDGGLVSFRDPYGFLEFFVRKGGHVTEFTILTLLWAVALLLKPLSARWALPAAGLIALAYAASDEWHQTFVPERTGHAIDVAVDALGVLLALLLVAVVRGTVRRRRRKQR</sequence>
<feature type="transmembrane region" description="Helical" evidence="1">
    <location>
        <begin position="153"/>
        <end position="174"/>
    </location>
</feature>
<accession>A0A4Y8Q9C9</accession>
<dbReference type="Proteomes" id="UP000298246">
    <property type="component" value="Unassembled WGS sequence"/>
</dbReference>
<dbReference type="AlphaFoldDB" id="A0A4Y8Q9C9"/>
<dbReference type="RefSeq" id="WP_134749311.1">
    <property type="nucleotide sequence ID" value="NZ_MYFO02000004.1"/>
</dbReference>
<feature type="transmembrane region" description="Helical" evidence="1">
    <location>
        <begin position="100"/>
        <end position="133"/>
    </location>
</feature>
<comment type="caution">
    <text evidence="3">The sequence shown here is derived from an EMBL/GenBank/DDBJ whole genome shotgun (WGS) entry which is preliminary data.</text>
</comment>
<feature type="domain" description="VanZ-like" evidence="2">
    <location>
        <begin position="28"/>
        <end position="170"/>
    </location>
</feature>
<name>A0A4Y8Q9C9_9BACL</name>
<keyword evidence="1" id="KW-1133">Transmembrane helix</keyword>
<organism evidence="3 4">
    <name type="scientific">Paenibacillus athensensis</name>
    <dbReference type="NCBI Taxonomy" id="1967502"/>
    <lineage>
        <taxon>Bacteria</taxon>
        <taxon>Bacillati</taxon>
        <taxon>Bacillota</taxon>
        <taxon>Bacilli</taxon>
        <taxon>Bacillales</taxon>
        <taxon>Paenibacillaceae</taxon>
        <taxon>Paenibacillus</taxon>
    </lineage>
</organism>
<reference evidence="3 4" key="1">
    <citation type="submission" date="2017-03" db="EMBL/GenBank/DDBJ databases">
        <title>Isolation of Levoglucosan Utilizing Bacteria.</title>
        <authorList>
            <person name="Arya A.S."/>
        </authorList>
    </citation>
    <scope>NUCLEOTIDE SEQUENCE [LARGE SCALE GENOMIC DNA]</scope>
    <source>
        <strain evidence="3 4">MEC069</strain>
    </source>
</reference>
<evidence type="ECO:0000313" key="4">
    <source>
        <dbReference type="Proteomes" id="UP000298246"/>
    </source>
</evidence>
<proteinExistence type="predicted"/>
<keyword evidence="1" id="KW-0812">Transmembrane</keyword>
<protein>
    <recommendedName>
        <fullName evidence="2">VanZ-like domain-containing protein</fullName>
    </recommendedName>
</protein>
<dbReference type="OrthoDB" id="291892at2"/>
<evidence type="ECO:0000259" key="2">
    <source>
        <dbReference type="Pfam" id="PF04892"/>
    </source>
</evidence>
<dbReference type="InterPro" id="IPR016747">
    <property type="entry name" value="Phosphotransbutyrylase"/>
</dbReference>
<dbReference type="NCBIfam" id="NF037970">
    <property type="entry name" value="vanZ_1"/>
    <property type="match status" value="1"/>
</dbReference>
<dbReference type="InterPro" id="IPR006976">
    <property type="entry name" value="VanZ-like"/>
</dbReference>
<evidence type="ECO:0000256" key="1">
    <source>
        <dbReference type="SAM" id="Phobius"/>
    </source>
</evidence>